<feature type="region of interest" description="Disordered" evidence="6">
    <location>
        <begin position="396"/>
        <end position="427"/>
    </location>
</feature>
<dbReference type="SMART" id="SM00432">
    <property type="entry name" value="MADS"/>
    <property type="match status" value="1"/>
</dbReference>
<protein>
    <submittedName>
        <fullName evidence="8">Myocyte-specific enhancer factor 2D-like</fullName>
    </submittedName>
</protein>
<dbReference type="GO" id="GO:0005634">
    <property type="term" value="C:nucleus"/>
    <property type="evidence" value="ECO:0007669"/>
    <property type="project" value="UniProtKB-SubCell"/>
</dbReference>
<dbReference type="InterPro" id="IPR036879">
    <property type="entry name" value="TF_MADSbox_sf"/>
</dbReference>
<dbReference type="Proteomes" id="UP000247409">
    <property type="component" value="Unassembled WGS sequence"/>
</dbReference>
<organism evidence="8 9">
    <name type="scientific">Gracilariopsis chorda</name>
    <dbReference type="NCBI Taxonomy" id="448386"/>
    <lineage>
        <taxon>Eukaryota</taxon>
        <taxon>Rhodophyta</taxon>
        <taxon>Florideophyceae</taxon>
        <taxon>Rhodymeniophycidae</taxon>
        <taxon>Gracilariales</taxon>
        <taxon>Gracilariaceae</taxon>
        <taxon>Gracilariopsis</taxon>
    </lineage>
</organism>
<evidence type="ECO:0000256" key="3">
    <source>
        <dbReference type="ARBA" id="ARBA00023125"/>
    </source>
</evidence>
<evidence type="ECO:0000256" key="4">
    <source>
        <dbReference type="ARBA" id="ARBA00023163"/>
    </source>
</evidence>
<dbReference type="Pfam" id="PF00319">
    <property type="entry name" value="SRF-TF"/>
    <property type="match status" value="1"/>
</dbReference>
<dbReference type="PROSITE" id="PS50066">
    <property type="entry name" value="MADS_BOX_2"/>
    <property type="match status" value="1"/>
</dbReference>
<feature type="compositionally biased region" description="Polar residues" evidence="6">
    <location>
        <begin position="608"/>
        <end position="624"/>
    </location>
</feature>
<dbReference type="AlphaFoldDB" id="A0A2V3ITB9"/>
<feature type="region of interest" description="Disordered" evidence="6">
    <location>
        <begin position="128"/>
        <end position="156"/>
    </location>
</feature>
<feature type="region of interest" description="Disordered" evidence="6">
    <location>
        <begin position="271"/>
        <end position="366"/>
    </location>
</feature>
<sequence>MNPDKENYHPSSSIPPTQDGRRKIRIQRIQDNRSRQVTFLKRKNGLLKKAMELGILCDCEIAVIVYNVHNGKLFEYSSIDMDKVLNRYATYSGPSERRKKDSFFDLQAAKGYSNIPVNEPNVANAARNAALAASRRPRPTYKFQEPDDKPHGRKLSSGETPVVMVHTPHTQPHALQEQHAAKKVKTNYGQINIAPKPCTPAFANHLPTLHPATPVESAIHQQSAVNDARRVYISQLQQIPLATPAPSFTNYDPIQANNNPFSQHCARKDNALRIPPGSNWQTPRSTGQQHFRPSETPIHPHYSSHMNAYANPNNQSQAQAGDYSSHASASQIQSDWSRAHRNDTYLSSTPTTTNQQHRSEKASENVSRTLAQTALQTGYAKGFAHETTDIQQDRHINDNSANSRGFHQPTEPSLAPNPAHNLVASHNDSGIETGAKAKLGLPHRDLGEQTNQEYRADCGRREDGIRALLNSSSSPHAESECREGTAQHASAAGAAGQLQSENGQQSAMPTISQALRTVPPLHFATTPHGQATWPNSLPSADGENAIPLTPFFNMDSFSTRGRSVNPFAMSSSKNMGFLPLTPRFFGMDPMQSTRSLSQPRALTPASGGESSQQGKDQECQAQSKLSERQI</sequence>
<proteinExistence type="predicted"/>
<name>A0A2V3ITB9_9FLOR</name>
<evidence type="ECO:0000256" key="5">
    <source>
        <dbReference type="ARBA" id="ARBA00023242"/>
    </source>
</evidence>
<keyword evidence="5" id="KW-0539">Nucleus</keyword>
<feature type="compositionally biased region" description="Low complexity" evidence="6">
    <location>
        <begin position="486"/>
        <end position="499"/>
    </location>
</feature>
<comment type="subcellular location">
    <subcellularLocation>
        <location evidence="1">Nucleus</location>
    </subcellularLocation>
</comment>
<dbReference type="GO" id="GO:0045944">
    <property type="term" value="P:positive regulation of transcription by RNA polymerase II"/>
    <property type="evidence" value="ECO:0007669"/>
    <property type="project" value="InterPro"/>
</dbReference>
<feature type="region of interest" description="Disordered" evidence="6">
    <location>
        <begin position="470"/>
        <end position="507"/>
    </location>
</feature>
<dbReference type="PANTHER" id="PTHR11945:SF534">
    <property type="entry name" value="MYOCYTE-SPECIFIC ENHANCER FACTOR 2"/>
    <property type="match status" value="1"/>
</dbReference>
<dbReference type="GO" id="GO:0000981">
    <property type="term" value="F:DNA-binding transcription factor activity, RNA polymerase II-specific"/>
    <property type="evidence" value="ECO:0007669"/>
    <property type="project" value="TreeGrafter"/>
</dbReference>
<dbReference type="STRING" id="448386.A0A2V3ITB9"/>
<feature type="region of interest" description="Disordered" evidence="6">
    <location>
        <begin position="1"/>
        <end position="22"/>
    </location>
</feature>
<evidence type="ECO:0000256" key="2">
    <source>
        <dbReference type="ARBA" id="ARBA00023015"/>
    </source>
</evidence>
<accession>A0A2V3ITB9</accession>
<keyword evidence="2" id="KW-0805">Transcription regulation</keyword>
<feature type="compositionally biased region" description="Polar residues" evidence="6">
    <location>
        <begin position="590"/>
        <end position="600"/>
    </location>
</feature>
<dbReference type="OrthoDB" id="1898716at2759"/>
<dbReference type="CDD" id="cd00265">
    <property type="entry name" value="MADS_MEF2_like"/>
    <property type="match status" value="1"/>
</dbReference>
<feature type="compositionally biased region" description="Polar residues" evidence="6">
    <location>
        <begin position="278"/>
        <end position="291"/>
    </location>
</feature>
<evidence type="ECO:0000313" key="8">
    <source>
        <dbReference type="EMBL" id="PXF45354.1"/>
    </source>
</evidence>
<dbReference type="Gene3D" id="3.40.1810.10">
    <property type="entry name" value="Transcription factor, MADS-box"/>
    <property type="match status" value="1"/>
</dbReference>
<keyword evidence="9" id="KW-1185">Reference proteome</keyword>
<dbReference type="GO" id="GO:0000978">
    <property type="term" value="F:RNA polymerase II cis-regulatory region sequence-specific DNA binding"/>
    <property type="evidence" value="ECO:0007669"/>
    <property type="project" value="TreeGrafter"/>
</dbReference>
<dbReference type="PANTHER" id="PTHR11945">
    <property type="entry name" value="MADS BOX PROTEIN"/>
    <property type="match status" value="1"/>
</dbReference>
<feature type="compositionally biased region" description="Polar residues" evidence="6">
    <location>
        <begin position="304"/>
        <end position="319"/>
    </location>
</feature>
<dbReference type="PRINTS" id="PR00404">
    <property type="entry name" value="MADSDOMAIN"/>
</dbReference>
<comment type="caution">
    <text evidence="8">The sequence shown here is derived from an EMBL/GenBank/DDBJ whole genome shotgun (WGS) entry which is preliminary data.</text>
</comment>
<feature type="domain" description="MADS-box" evidence="7">
    <location>
        <begin position="19"/>
        <end position="80"/>
    </location>
</feature>
<dbReference type="GO" id="GO:0046983">
    <property type="term" value="F:protein dimerization activity"/>
    <property type="evidence" value="ECO:0007669"/>
    <property type="project" value="InterPro"/>
</dbReference>
<feature type="compositionally biased region" description="Polar residues" evidence="6">
    <location>
        <begin position="344"/>
        <end position="356"/>
    </location>
</feature>
<feature type="compositionally biased region" description="Polar residues" evidence="6">
    <location>
        <begin position="325"/>
        <end position="336"/>
    </location>
</feature>
<evidence type="ECO:0000256" key="6">
    <source>
        <dbReference type="SAM" id="MobiDB-lite"/>
    </source>
</evidence>
<evidence type="ECO:0000259" key="7">
    <source>
        <dbReference type="PROSITE" id="PS50066"/>
    </source>
</evidence>
<dbReference type="InterPro" id="IPR033896">
    <property type="entry name" value="MEF2-like_N"/>
</dbReference>
<dbReference type="EMBL" id="NBIV01000062">
    <property type="protein sequence ID" value="PXF45354.1"/>
    <property type="molecule type" value="Genomic_DNA"/>
</dbReference>
<dbReference type="SUPFAM" id="SSF55455">
    <property type="entry name" value="SRF-like"/>
    <property type="match status" value="1"/>
</dbReference>
<keyword evidence="4" id="KW-0804">Transcription</keyword>
<keyword evidence="3" id="KW-0238">DNA-binding</keyword>
<reference evidence="8 9" key="1">
    <citation type="journal article" date="2018" name="Mol. Biol. Evol.">
        <title>Analysis of the draft genome of the red seaweed Gracilariopsis chorda provides insights into genome size evolution in Rhodophyta.</title>
        <authorList>
            <person name="Lee J."/>
            <person name="Yang E.C."/>
            <person name="Graf L."/>
            <person name="Yang J.H."/>
            <person name="Qiu H."/>
            <person name="Zel Zion U."/>
            <person name="Chan C.X."/>
            <person name="Stephens T.G."/>
            <person name="Weber A.P.M."/>
            <person name="Boo G.H."/>
            <person name="Boo S.M."/>
            <person name="Kim K.M."/>
            <person name="Shin Y."/>
            <person name="Jung M."/>
            <person name="Lee S.J."/>
            <person name="Yim H.S."/>
            <person name="Lee J.H."/>
            <person name="Bhattacharya D."/>
            <person name="Yoon H.S."/>
        </authorList>
    </citation>
    <scope>NUCLEOTIDE SEQUENCE [LARGE SCALE GENOMIC DNA]</scope>
    <source>
        <strain evidence="8 9">SKKU-2015</strain>
        <tissue evidence="8">Whole body</tissue>
    </source>
</reference>
<gene>
    <name evidence="8" type="ORF">BWQ96_04874</name>
</gene>
<feature type="region of interest" description="Disordered" evidence="6">
    <location>
        <begin position="588"/>
        <end position="630"/>
    </location>
</feature>
<dbReference type="InterPro" id="IPR002100">
    <property type="entry name" value="TF_MADSbox"/>
</dbReference>
<evidence type="ECO:0000313" key="9">
    <source>
        <dbReference type="Proteomes" id="UP000247409"/>
    </source>
</evidence>
<evidence type="ECO:0000256" key="1">
    <source>
        <dbReference type="ARBA" id="ARBA00004123"/>
    </source>
</evidence>